<dbReference type="PRINTS" id="PR00625">
    <property type="entry name" value="JDOMAIN"/>
</dbReference>
<dbReference type="InterPro" id="IPR012724">
    <property type="entry name" value="DnaJ"/>
</dbReference>
<comment type="caution">
    <text evidence="13">The sequence shown here is derived from an EMBL/GenBank/DDBJ whole genome shotgun (WGS) entry which is preliminary data.</text>
</comment>
<keyword evidence="7 9" id="KW-0346">Stress response</keyword>
<feature type="repeat" description="CXXCXGXG motif" evidence="9">
    <location>
        <begin position="186"/>
        <end position="193"/>
    </location>
</feature>
<evidence type="ECO:0000256" key="3">
    <source>
        <dbReference type="ARBA" id="ARBA00022723"/>
    </source>
</evidence>
<dbReference type="InterPro" id="IPR001305">
    <property type="entry name" value="HSP_DnaJ_Cys-rich_dom"/>
</dbReference>
<comment type="subunit">
    <text evidence="9">Homodimer.</text>
</comment>
<dbReference type="NCBIfam" id="NF010872">
    <property type="entry name" value="PRK14279.1"/>
    <property type="match status" value="1"/>
</dbReference>
<dbReference type="InterPro" id="IPR036410">
    <property type="entry name" value="HSP_DnaJ_Cys-rich_dom_sf"/>
</dbReference>
<dbReference type="Pfam" id="PF01556">
    <property type="entry name" value="DnaJ_C"/>
    <property type="match status" value="1"/>
</dbReference>
<comment type="function">
    <text evidence="9">Participates actively in the response to hyperosmotic and heat shock by preventing the aggregation of stress-denatured proteins and by disaggregating proteins, also in an autonomous, DnaK-independent fashion. Unfolded proteins bind initially to DnaJ; upon interaction with the DnaJ-bound protein, DnaK hydrolyzes its bound ATP, resulting in the formation of a stable complex. GrpE releases ADP from DnaK; ATP binding to DnaK triggers the release of the substrate protein, thus completing the reaction cycle. Several rounds of ATP-dependent interactions between DnaJ, DnaK and GrpE are required for fully efficient folding. Also involved, together with DnaK and GrpE, in the DNA replication of plasmids through activation of initiation proteins.</text>
</comment>
<dbReference type="SUPFAM" id="SSF57938">
    <property type="entry name" value="DnaJ/Hsp40 cysteine-rich domain"/>
    <property type="match status" value="1"/>
</dbReference>
<dbReference type="CDD" id="cd10747">
    <property type="entry name" value="DnaJ_C"/>
    <property type="match status" value="1"/>
</dbReference>
<dbReference type="GO" id="GO:0009408">
    <property type="term" value="P:response to heat"/>
    <property type="evidence" value="ECO:0007669"/>
    <property type="project" value="InterPro"/>
</dbReference>
<dbReference type="GO" id="GO:0031072">
    <property type="term" value="F:heat shock protein binding"/>
    <property type="evidence" value="ECO:0007669"/>
    <property type="project" value="InterPro"/>
</dbReference>
<dbReference type="SUPFAM" id="SSF46565">
    <property type="entry name" value="Chaperone J-domain"/>
    <property type="match status" value="1"/>
</dbReference>
<dbReference type="PROSITE" id="PS51188">
    <property type="entry name" value="ZF_CR"/>
    <property type="match status" value="1"/>
</dbReference>
<dbReference type="GO" id="GO:0051082">
    <property type="term" value="F:unfolded protein binding"/>
    <property type="evidence" value="ECO:0007669"/>
    <property type="project" value="UniProtKB-UniRule"/>
</dbReference>
<dbReference type="SUPFAM" id="SSF49493">
    <property type="entry name" value="HSP40/DnaJ peptide-binding domain"/>
    <property type="match status" value="2"/>
</dbReference>
<reference evidence="14 15" key="2">
    <citation type="submission" date="2012-08" db="EMBL/GenBank/DDBJ databases">
        <title>The Genome Sequence of Turicella otitidis ATCC 51513.</title>
        <authorList>
            <consortium name="The Broad Institute Genome Sequencing Platform"/>
            <person name="Earl A."/>
            <person name="Ward D."/>
            <person name="Feldgarden M."/>
            <person name="Gevers D."/>
            <person name="Huys G."/>
            <person name="Walker B."/>
            <person name="Young S.K."/>
            <person name="Zeng Q."/>
            <person name="Gargeya S."/>
            <person name="Fitzgerald M."/>
            <person name="Haas B."/>
            <person name="Abouelleil A."/>
            <person name="Alvarado L."/>
            <person name="Arachchi H.M."/>
            <person name="Berlin A.M."/>
            <person name="Chapman S.B."/>
            <person name="Goldberg J."/>
            <person name="Griggs A."/>
            <person name="Gujja S."/>
            <person name="Hansen M."/>
            <person name="Howarth C."/>
            <person name="Imamovic A."/>
            <person name="Larimer J."/>
            <person name="McCowen C."/>
            <person name="Montmayeur A."/>
            <person name="Murphy C."/>
            <person name="Neiman D."/>
            <person name="Pearson M."/>
            <person name="Priest M."/>
            <person name="Roberts A."/>
            <person name="Saif S."/>
            <person name="Shea T."/>
            <person name="Sisk P."/>
            <person name="Sykes S."/>
            <person name="Wortman J."/>
            <person name="Nusbaum C."/>
            <person name="Birren B."/>
        </authorList>
    </citation>
    <scope>NUCLEOTIDE SEQUENCE [LARGE SCALE GENOMIC DNA]</scope>
    <source>
        <strain evidence="14 15">ATCC 51513</strain>
    </source>
</reference>
<dbReference type="Gene3D" id="2.60.260.20">
    <property type="entry name" value="Urease metallochaperone UreE, N-terminal domain"/>
    <property type="match status" value="2"/>
</dbReference>
<evidence type="ECO:0000313" key="16">
    <source>
        <dbReference type="Proteomes" id="UP000011016"/>
    </source>
</evidence>
<dbReference type="InterPro" id="IPR036869">
    <property type="entry name" value="J_dom_sf"/>
</dbReference>
<gene>
    <name evidence="9 13" type="primary">dnaJ</name>
    <name evidence="13" type="ORF">BN46_1136</name>
    <name evidence="14" type="ORF">HMPREF9719_01402</name>
</gene>
<feature type="repeat" description="CXXCXGXG motif" evidence="9">
    <location>
        <begin position="208"/>
        <end position="215"/>
    </location>
</feature>
<dbReference type="RefSeq" id="WP_004601292.1">
    <property type="nucleotide sequence ID" value="NZ_HF541867.1"/>
</dbReference>
<dbReference type="GO" id="GO:0006260">
    <property type="term" value="P:DNA replication"/>
    <property type="evidence" value="ECO:0007669"/>
    <property type="project" value="UniProtKB-KW"/>
</dbReference>
<dbReference type="AlphaFoldDB" id="I7L9J7"/>
<organism evidence="13 16">
    <name type="scientific">Corynebacterium otitidis ATCC 51513</name>
    <dbReference type="NCBI Taxonomy" id="883169"/>
    <lineage>
        <taxon>Bacteria</taxon>
        <taxon>Bacillati</taxon>
        <taxon>Actinomycetota</taxon>
        <taxon>Actinomycetes</taxon>
        <taxon>Mycobacteriales</taxon>
        <taxon>Corynebacteriaceae</taxon>
        <taxon>Corynebacterium</taxon>
    </lineage>
</organism>
<keyword evidence="8 9" id="KW-0143">Chaperone</keyword>
<evidence type="ECO:0000259" key="11">
    <source>
        <dbReference type="PROSITE" id="PS50076"/>
    </source>
</evidence>
<evidence type="ECO:0000256" key="6">
    <source>
        <dbReference type="ARBA" id="ARBA00022833"/>
    </source>
</evidence>
<dbReference type="PROSITE" id="PS50076">
    <property type="entry name" value="DNAJ_2"/>
    <property type="match status" value="1"/>
</dbReference>
<keyword evidence="6 9" id="KW-0862">Zinc</keyword>
<protein>
    <recommendedName>
        <fullName evidence="9">Chaperone protein DnaJ</fullName>
    </recommendedName>
</protein>
<evidence type="ECO:0000313" key="14">
    <source>
        <dbReference type="EMBL" id="EJZ81671.1"/>
    </source>
</evidence>
<name>I7L9J7_9CORY</name>
<dbReference type="NCBIfam" id="NF008035">
    <property type="entry name" value="PRK10767.1"/>
    <property type="match status" value="1"/>
</dbReference>
<comment type="cofactor">
    <cofactor evidence="9">
        <name>Zn(2+)</name>
        <dbReference type="ChEBI" id="CHEBI:29105"/>
    </cofactor>
    <text evidence="9">Binds 2 Zn(2+) ions per monomer.</text>
</comment>
<feature type="zinc finger region" description="CR-type" evidence="10">
    <location>
        <begin position="157"/>
        <end position="234"/>
    </location>
</feature>
<accession>I7L9J7</accession>
<dbReference type="HAMAP" id="MF_01152">
    <property type="entry name" value="DnaJ"/>
    <property type="match status" value="1"/>
</dbReference>
<evidence type="ECO:0000259" key="12">
    <source>
        <dbReference type="PROSITE" id="PS51188"/>
    </source>
</evidence>
<dbReference type="eggNOG" id="COG0484">
    <property type="taxonomic scope" value="Bacteria"/>
</dbReference>
<keyword evidence="5 9" id="KW-0863">Zinc-finger</keyword>
<evidence type="ECO:0000313" key="13">
    <source>
        <dbReference type="EMBL" id="CCI83862.1"/>
    </source>
</evidence>
<dbReference type="EMBL" id="AHAE01000067">
    <property type="protein sequence ID" value="EJZ81671.1"/>
    <property type="molecule type" value="Genomic_DNA"/>
</dbReference>
<feature type="repeat" description="CXXCXGXG motif" evidence="9">
    <location>
        <begin position="222"/>
        <end position="229"/>
    </location>
</feature>
<feature type="binding site" evidence="9">
    <location>
        <position position="173"/>
    </location>
    <ligand>
        <name>Zn(2+)</name>
        <dbReference type="ChEBI" id="CHEBI:29105"/>
        <label>1</label>
    </ligand>
</feature>
<dbReference type="InterPro" id="IPR008971">
    <property type="entry name" value="HSP40/DnaJ_pept-bd"/>
</dbReference>
<dbReference type="GO" id="GO:0005524">
    <property type="term" value="F:ATP binding"/>
    <property type="evidence" value="ECO:0007669"/>
    <property type="project" value="InterPro"/>
</dbReference>
<feature type="binding site" evidence="9">
    <location>
        <position position="186"/>
    </location>
    <ligand>
        <name>Zn(2+)</name>
        <dbReference type="ChEBI" id="CHEBI:29105"/>
        <label>2</label>
    </ligand>
</feature>
<feature type="binding site" evidence="9">
    <location>
        <position position="170"/>
    </location>
    <ligand>
        <name>Zn(2+)</name>
        <dbReference type="ChEBI" id="CHEBI:29105"/>
        <label>1</label>
    </ligand>
</feature>
<keyword evidence="3 9" id="KW-0479">Metal-binding</keyword>
<dbReference type="SMART" id="SM00271">
    <property type="entry name" value="DnaJ"/>
    <property type="match status" value="1"/>
</dbReference>
<keyword evidence="2 9" id="KW-0235">DNA replication</keyword>
<evidence type="ECO:0000256" key="9">
    <source>
        <dbReference type="HAMAP-Rule" id="MF_01152"/>
    </source>
</evidence>
<evidence type="ECO:0000256" key="2">
    <source>
        <dbReference type="ARBA" id="ARBA00022705"/>
    </source>
</evidence>
<dbReference type="HOGENOM" id="CLU_017633_0_7_11"/>
<dbReference type="GO" id="GO:0008270">
    <property type="term" value="F:zinc ion binding"/>
    <property type="evidence" value="ECO:0007669"/>
    <property type="project" value="UniProtKB-UniRule"/>
</dbReference>
<evidence type="ECO:0000256" key="7">
    <source>
        <dbReference type="ARBA" id="ARBA00023016"/>
    </source>
</evidence>
<keyword evidence="4 9" id="KW-0677">Repeat</keyword>
<keyword evidence="1 9" id="KW-0963">Cytoplasm</keyword>
<comment type="domain">
    <text evidence="9">The J domain is necessary and sufficient to stimulate DnaK ATPase activity. Zinc center 1 plays an important role in the autonomous, DnaK-independent chaperone activity of DnaJ. Zinc center 2 is essential for interaction with DnaK and for DnaJ activity.</text>
</comment>
<evidence type="ECO:0000256" key="1">
    <source>
        <dbReference type="ARBA" id="ARBA00022490"/>
    </source>
</evidence>
<dbReference type="CDD" id="cd06257">
    <property type="entry name" value="DnaJ"/>
    <property type="match status" value="1"/>
</dbReference>
<evidence type="ECO:0000256" key="8">
    <source>
        <dbReference type="ARBA" id="ARBA00023186"/>
    </source>
</evidence>
<feature type="domain" description="CR-type" evidence="12">
    <location>
        <begin position="157"/>
        <end position="234"/>
    </location>
</feature>
<dbReference type="EMBL" id="CAJZ01000162">
    <property type="protein sequence ID" value="CCI83862.1"/>
    <property type="molecule type" value="Genomic_DNA"/>
</dbReference>
<reference evidence="13 16" key="1">
    <citation type="journal article" date="2012" name="J. Bacteriol.">
        <title>Draft Genome Sequence of Turicella otitidis ATCC 51513, Isolated from Middle Ear Fluid from a Child with Otitis Media.</title>
        <authorList>
            <person name="Brinkrolf K."/>
            <person name="Schneider J."/>
            <person name="Knecht M."/>
            <person name="Ruckert C."/>
            <person name="Tauch A."/>
        </authorList>
    </citation>
    <scope>NUCLEOTIDE SEQUENCE [LARGE SCALE GENOMIC DNA]</scope>
    <source>
        <strain evidence="13 16">ATCC 51513</strain>
    </source>
</reference>
<evidence type="ECO:0000313" key="15">
    <source>
        <dbReference type="Proteomes" id="UP000006078"/>
    </source>
</evidence>
<dbReference type="FunFam" id="2.10.230.10:FF:000001">
    <property type="entry name" value="DnaJ subfamily A member 2"/>
    <property type="match status" value="1"/>
</dbReference>
<sequence>MDQKEWAEKDYYADLGVSSSASADEIRKAYRKLARENHPDLKPDDKEAEERFKRAAEAYDVVGDEKKRKQYDEFRRMLKNGGLGGSGFPGGFRRTSGQGQGFSASDIFGQQAGQGGFSDLFGDIFGGAGGPRRQARPRRGADIETRITISFREAAQGTQIPVQLTGEAPCQRCHGSGSASGQAATCQSCDGTGYQSENRGAFGFSRPCPDCGGTGERVTDPCSNCRGTGTETRSRTITVRIPAGVADGQRLRLAGRGEAGPNGKPSGDLFVTVEVTADPLFRRSGDNLEVTVPVSFADLALGGTISAPTLEDTVRLKVPAGTRDGKTFRVRGQGIKNGDLLVTVKVAVPEKLSDEAAEALKAYARAERESGFDPRAGWEGA</sequence>
<dbReference type="STRING" id="29321.AAV33_07530"/>
<dbReference type="PANTHER" id="PTHR43096">
    <property type="entry name" value="DNAJ HOMOLOG 1, MITOCHONDRIAL-RELATED"/>
    <property type="match status" value="1"/>
</dbReference>
<dbReference type="Pfam" id="PF00684">
    <property type="entry name" value="DnaJ_CXXCXGXG"/>
    <property type="match status" value="1"/>
</dbReference>
<feature type="domain" description="J" evidence="11">
    <location>
        <begin position="10"/>
        <end position="75"/>
    </location>
</feature>
<comment type="similarity">
    <text evidence="9">Belongs to the DnaJ family.</text>
</comment>
<dbReference type="InterPro" id="IPR002939">
    <property type="entry name" value="DnaJ_C"/>
</dbReference>
<feature type="repeat" description="CXXCXGXG motif" evidence="9">
    <location>
        <begin position="170"/>
        <end position="177"/>
    </location>
</feature>
<feature type="binding site" evidence="9">
    <location>
        <position position="225"/>
    </location>
    <ligand>
        <name>Zn(2+)</name>
        <dbReference type="ChEBI" id="CHEBI:29105"/>
        <label>1</label>
    </ligand>
</feature>
<feature type="binding site" evidence="9">
    <location>
        <position position="189"/>
    </location>
    <ligand>
        <name>Zn(2+)</name>
        <dbReference type="ChEBI" id="CHEBI:29105"/>
        <label>2</label>
    </ligand>
</feature>
<keyword evidence="15" id="KW-1185">Reference proteome</keyword>
<feature type="binding site" evidence="9">
    <location>
        <position position="211"/>
    </location>
    <ligand>
        <name>Zn(2+)</name>
        <dbReference type="ChEBI" id="CHEBI:29105"/>
        <label>2</label>
    </ligand>
</feature>
<proteinExistence type="inferred from homology"/>
<dbReference type="NCBIfam" id="TIGR02349">
    <property type="entry name" value="DnaJ_bact"/>
    <property type="match status" value="1"/>
</dbReference>
<dbReference type="Gene3D" id="1.10.287.110">
    <property type="entry name" value="DnaJ domain"/>
    <property type="match status" value="1"/>
</dbReference>
<dbReference type="PATRIC" id="fig|883169.3.peg.1350"/>
<evidence type="ECO:0000256" key="10">
    <source>
        <dbReference type="PROSITE-ProRule" id="PRU00546"/>
    </source>
</evidence>
<evidence type="ECO:0000256" key="4">
    <source>
        <dbReference type="ARBA" id="ARBA00022737"/>
    </source>
</evidence>
<evidence type="ECO:0000256" key="5">
    <source>
        <dbReference type="ARBA" id="ARBA00022771"/>
    </source>
</evidence>
<dbReference type="GO" id="GO:0005737">
    <property type="term" value="C:cytoplasm"/>
    <property type="evidence" value="ECO:0007669"/>
    <property type="project" value="UniProtKB-SubCell"/>
</dbReference>
<dbReference type="InterPro" id="IPR001623">
    <property type="entry name" value="DnaJ_domain"/>
</dbReference>
<dbReference type="CDD" id="cd10719">
    <property type="entry name" value="DnaJ_zf"/>
    <property type="match status" value="1"/>
</dbReference>
<dbReference type="PANTHER" id="PTHR43096:SF54">
    <property type="entry name" value="CHAPERONE PROTEIN DNAJ 1"/>
    <property type="match status" value="1"/>
</dbReference>
<comment type="subcellular location">
    <subcellularLocation>
        <location evidence="9">Cytoplasm</location>
    </subcellularLocation>
</comment>
<dbReference type="FunFam" id="2.60.260.20:FF:000013">
    <property type="entry name" value="DnaJ subfamily B member 11"/>
    <property type="match status" value="1"/>
</dbReference>
<dbReference type="Proteomes" id="UP000011016">
    <property type="component" value="Unassembled WGS sequence"/>
</dbReference>
<dbReference type="OrthoDB" id="9779889at2"/>
<feature type="binding site" evidence="9">
    <location>
        <position position="222"/>
    </location>
    <ligand>
        <name>Zn(2+)</name>
        <dbReference type="ChEBI" id="CHEBI:29105"/>
        <label>1</label>
    </ligand>
</feature>
<dbReference type="Proteomes" id="UP000006078">
    <property type="component" value="Unassembled WGS sequence"/>
</dbReference>
<feature type="binding site" evidence="9">
    <location>
        <position position="208"/>
    </location>
    <ligand>
        <name>Zn(2+)</name>
        <dbReference type="ChEBI" id="CHEBI:29105"/>
        <label>2</label>
    </ligand>
</feature>
<dbReference type="Gene3D" id="2.10.230.10">
    <property type="entry name" value="Heat shock protein DnaJ, cysteine-rich domain"/>
    <property type="match status" value="1"/>
</dbReference>
<dbReference type="Pfam" id="PF00226">
    <property type="entry name" value="DnaJ"/>
    <property type="match status" value="1"/>
</dbReference>
<dbReference type="GO" id="GO:0042026">
    <property type="term" value="P:protein refolding"/>
    <property type="evidence" value="ECO:0007669"/>
    <property type="project" value="TreeGrafter"/>
</dbReference>